<dbReference type="EMBL" id="KY464836">
    <property type="protein sequence ID" value="AQT27774.1"/>
    <property type="molecule type" value="Genomic_DNA"/>
</dbReference>
<dbReference type="Proteomes" id="UP000224348">
    <property type="component" value="Segment"/>
</dbReference>
<sequence length="790" mass="85225">MAGMGPSSFALDSSGGVVMQQPSRQASGPQITLQGGGGGHVQAGQASIAPGGEFQGAAAEGVKTLDALNKLTQNALAPYIAAEQKRLYFEGMSQVVQGRSLQEIESEQPWFTKIFGPTATVQGAQAMTAMTAISQAQNEFMENMPSLRSRDPGDVRKYLVDQAVRIGNTGDPLVDALVQSKLAEQWGPMLDTHMKQHFAWQQEDMGNKFVNMQVANGKLLQSTIHQQSGYTDPEVMQQEVNKFSDGLVKPYGMTEEAYGKYMASAARANLSNGNFEAYTALKNNGEAWNAIPMDARVQLENEEELWTQKALKKAPALADITQDQTKLSVALSQGSFPGDEDALNGVIDQMNDDWKRRSGASTDMIDNAGRQALLKQFYAGRAKINAVFSKAAEGLADDQAQRTAALGAINGGMSSLLPPGVSTENAQLAVEEFWKSAVGESKDNPDALDNGIKKLALVSDDKKLRPQTLENTLRQDADALFVTGGQISQRAQQSLGVMQKLLASGANGPTALANYIGVENAKRVEAFIGSGVEIQDPKALETTRSWIKNGSGAVATTRDKQAATDLIAKEDHGFFKRLLSMFYGPGELTSFKLNESTKQALAGDLGPYVAMTKKAYPSMSDESAAQYAYTQIYGNMNNTDFIDGTVVKHNPYVAGAQSLFQGVQATSKNALAQSNEDYQWSVREAARGNLKQAVEAGVKSLNDAHMSDPLYKKADVGNFRTDDFEAVGGEQSGHGIVTLYYQNTKNGQLYPVIVTPQQVRDKYLDRLNRSRVPDPPIVDGPFPSGGVGQF</sequence>
<evidence type="ECO:0000313" key="2">
    <source>
        <dbReference type="EMBL" id="AQT27774.1"/>
    </source>
</evidence>
<evidence type="ECO:0000256" key="1">
    <source>
        <dbReference type="SAM" id="MobiDB-lite"/>
    </source>
</evidence>
<feature type="region of interest" description="Disordered" evidence="1">
    <location>
        <begin position="12"/>
        <end position="47"/>
    </location>
</feature>
<keyword evidence="3" id="KW-1185">Reference proteome</keyword>
<protein>
    <recommendedName>
        <fullName evidence="4">Internal virion protein</fullName>
    </recommendedName>
</protein>
<dbReference type="GeneID" id="54979898"/>
<reference evidence="2 3" key="1">
    <citation type="submission" date="2017-01" db="EMBL/GenBank/DDBJ databases">
        <title>Isolation and complete genomic analysis of a novel lytic bacteriophage infecting the Ralstonia solanacearum.</title>
        <authorList>
            <person name="Su J."/>
            <person name="Sun H."/>
            <person name="Liu J."/>
            <person name="Guo Z."/>
            <person name="Fan G."/>
            <person name="Gu G."/>
            <person name="Wang G."/>
        </authorList>
    </citation>
    <scope>NUCLEOTIDE SEQUENCE [LARGE SCALE GENOMIC DNA]</scope>
</reference>
<feature type="region of interest" description="Disordered" evidence="1">
    <location>
        <begin position="769"/>
        <end position="790"/>
    </location>
</feature>
<organism evidence="2 3">
    <name type="scientific">Ralstonia phage RS-PI-1</name>
    <dbReference type="NCBI Taxonomy" id="1958965"/>
    <lineage>
        <taxon>Viruses</taxon>
        <taxon>Duplodnaviria</taxon>
        <taxon>Heunggongvirae</taxon>
        <taxon>Uroviricota</taxon>
        <taxon>Caudoviricetes</taxon>
        <taxon>Autographivirales</taxon>
        <taxon>Autonotataviridae</taxon>
        <taxon>Ampunavirus</taxon>
        <taxon>Ampunavirus RSPI1</taxon>
    </lineage>
</organism>
<accession>A0A1S6L1C4</accession>
<dbReference type="RefSeq" id="YP_009789751.1">
    <property type="nucleotide sequence ID" value="NC_047816.1"/>
</dbReference>
<evidence type="ECO:0000313" key="3">
    <source>
        <dbReference type="Proteomes" id="UP000224348"/>
    </source>
</evidence>
<proteinExistence type="predicted"/>
<evidence type="ECO:0008006" key="4">
    <source>
        <dbReference type="Google" id="ProtNLM"/>
    </source>
</evidence>
<dbReference type="KEGG" id="vg:54979898"/>
<name>A0A1S6L1C4_9CAUD</name>